<evidence type="ECO:0000313" key="16">
    <source>
        <dbReference type="Proteomes" id="UP000002217"/>
    </source>
</evidence>
<evidence type="ECO:0000256" key="11">
    <source>
        <dbReference type="RuleBase" id="RU364053"/>
    </source>
</evidence>
<dbReference type="eggNOG" id="COG0210">
    <property type="taxonomic scope" value="Bacteria"/>
</dbReference>
<dbReference type="PROSITE" id="PS51217">
    <property type="entry name" value="UVRD_HELICASE_CTER"/>
    <property type="match status" value="1"/>
</dbReference>
<evidence type="ECO:0000256" key="1">
    <source>
        <dbReference type="ARBA" id="ARBA00009922"/>
    </source>
</evidence>
<dbReference type="EMBL" id="CP001720">
    <property type="protein sequence ID" value="ACV61670.1"/>
    <property type="molecule type" value="Genomic_DNA"/>
</dbReference>
<dbReference type="InterPro" id="IPR014016">
    <property type="entry name" value="UvrD-like_ATP-bd"/>
</dbReference>
<evidence type="ECO:0000256" key="3">
    <source>
        <dbReference type="ARBA" id="ARBA00022801"/>
    </source>
</evidence>
<dbReference type="Pfam" id="PF21196">
    <property type="entry name" value="PcrA_UvrD_tudor"/>
    <property type="match status" value="1"/>
</dbReference>
<feature type="domain" description="UvrD-like helicase ATP-binding" evidence="13">
    <location>
        <begin position="15"/>
        <end position="294"/>
    </location>
</feature>
<evidence type="ECO:0000259" key="14">
    <source>
        <dbReference type="PROSITE" id="PS51217"/>
    </source>
</evidence>
<dbReference type="InterPro" id="IPR005751">
    <property type="entry name" value="ATP-dep_DNA_helicase_PcrA"/>
</dbReference>
<name>C8W206_DESAS</name>
<dbReference type="HOGENOM" id="CLU_004585_5_2_9"/>
<reference evidence="15 16" key="1">
    <citation type="journal article" date="2009" name="Stand. Genomic Sci.">
        <title>Complete genome sequence of Desulfotomaculum acetoxidans type strain (5575).</title>
        <authorList>
            <person name="Spring S."/>
            <person name="Lapidus A."/>
            <person name="Schroder M."/>
            <person name="Gleim D."/>
            <person name="Sims D."/>
            <person name="Meincke L."/>
            <person name="Glavina Del Rio T."/>
            <person name="Tice H."/>
            <person name="Copeland A."/>
            <person name="Cheng J.F."/>
            <person name="Lucas S."/>
            <person name="Chen F."/>
            <person name="Nolan M."/>
            <person name="Bruce D."/>
            <person name="Goodwin L."/>
            <person name="Pitluck S."/>
            <person name="Ivanova N."/>
            <person name="Mavromatis K."/>
            <person name="Mikhailova N."/>
            <person name="Pati A."/>
            <person name="Chen A."/>
            <person name="Palaniappan K."/>
            <person name="Land M."/>
            <person name="Hauser L."/>
            <person name="Chang Y.J."/>
            <person name="Jeffries C.D."/>
            <person name="Chain P."/>
            <person name="Saunders E."/>
            <person name="Brettin T."/>
            <person name="Detter J.C."/>
            <person name="Goker M."/>
            <person name="Bristow J."/>
            <person name="Eisen J.A."/>
            <person name="Markowitz V."/>
            <person name="Hugenholtz P."/>
            <person name="Kyrpides N.C."/>
            <person name="Klenk H.P."/>
            <person name="Han C."/>
        </authorList>
    </citation>
    <scope>NUCLEOTIDE SEQUENCE [LARGE SCALE GENOMIC DNA]</scope>
    <source>
        <strain evidence="16">ATCC 49208 / DSM 771 / VKM B-1644</strain>
    </source>
</reference>
<feature type="domain" description="UvrD-like helicase C-terminal" evidence="14">
    <location>
        <begin position="295"/>
        <end position="570"/>
    </location>
</feature>
<dbReference type="NCBIfam" id="TIGR01073">
    <property type="entry name" value="pcrA"/>
    <property type="match status" value="1"/>
</dbReference>
<dbReference type="Pfam" id="PF13361">
    <property type="entry name" value="UvrD_C"/>
    <property type="match status" value="2"/>
</dbReference>
<organism evidence="15 16">
    <name type="scientific">Desulfofarcimen acetoxidans (strain ATCC 49208 / DSM 771 / KCTC 5769 / VKM B-1644 / 5575)</name>
    <name type="common">Desulfotomaculum acetoxidans</name>
    <dbReference type="NCBI Taxonomy" id="485916"/>
    <lineage>
        <taxon>Bacteria</taxon>
        <taxon>Bacillati</taxon>
        <taxon>Bacillota</taxon>
        <taxon>Clostridia</taxon>
        <taxon>Eubacteriales</taxon>
        <taxon>Peptococcaceae</taxon>
        <taxon>Desulfofarcimen</taxon>
    </lineage>
</organism>
<dbReference type="GO" id="GO:0006260">
    <property type="term" value="P:DNA replication"/>
    <property type="evidence" value="ECO:0007669"/>
    <property type="project" value="InterPro"/>
</dbReference>
<evidence type="ECO:0000256" key="10">
    <source>
        <dbReference type="PROSITE-ProRule" id="PRU00560"/>
    </source>
</evidence>
<evidence type="ECO:0000256" key="9">
    <source>
        <dbReference type="ARBA" id="ARBA00048988"/>
    </source>
</evidence>
<accession>C8W206</accession>
<evidence type="ECO:0000313" key="15">
    <source>
        <dbReference type="EMBL" id="ACV61670.1"/>
    </source>
</evidence>
<evidence type="ECO:0000256" key="8">
    <source>
        <dbReference type="ARBA" id="ARBA00034617"/>
    </source>
</evidence>
<dbReference type="OrthoDB" id="9810135at2"/>
<dbReference type="Gene3D" id="3.40.50.300">
    <property type="entry name" value="P-loop containing nucleotide triphosphate hydrolases"/>
    <property type="match status" value="2"/>
</dbReference>
<dbReference type="SUPFAM" id="SSF52540">
    <property type="entry name" value="P-loop containing nucleoside triphosphate hydrolases"/>
    <property type="match status" value="1"/>
</dbReference>
<sequence length="737" mass="83299">MHDAETVCGLDEILAGLNPVQAEAVRHVDGPLLILAGAGSGKTRVLTHRIAHLLLSEKVSPFNILAITFTNKAALEMRERVAAILPGVARDLWVATFHSTCLKILRRDGQLLGYGQDFSVYDEGDRHTLIKDCIKELNIDDKTFSPQYVSSIISKAKNKLIDEDKYDREADNILTQKAAGIYKLYQKKLKTYNAVDFDDLLFLVVRLFKEHPNVLERYQHKFRYILVDEYQDTNYVQYLLVKMLAQKSRNLCVVGDPDQGIYGWRGADIQNILSFERDYPEACVVTLEQNYRSTQNILDAANHIISYNQGRKEKRLWTDAGKGSPIIVCKSRDEFAEARHVVEQIKHLHLVEGVSYSECAVLYRTHAQSRVLEEIMLRYGLPYNIIGGLRFYERKEIKDVIAYLRVIVNPADEVSLSRIINVPRRGIGDVSLTKIFAFAAEAGIPAGLAMEMAEQIPGLNGKARKQAALLGSLLQVWRRQQEFLPVTDLTVDILERTGYRQELEYEGTVEARTRLENLEEFLSVTRLYDLETVEGTLGEFLSELSLVTDADRDNGEAERVNMMTLHTAKGLEFPFVFLVAMEEGIFPHNRALSDAGELEEERRLAYVGMTRARQKLYLSYSFQRTIYGNTNYCRPSRFLEEIPVDLVSGAHPYEERQKINTQVKKQQETSKRNQTTVKKPAAGQNFVLGDKVHHAKWGTGVIVGVSGLGSNAVLQVAFPDMGVKSLSAGYAPLEKIN</sequence>
<dbReference type="KEGG" id="dae:Dtox_0760"/>
<dbReference type="PANTHER" id="PTHR11070:SF2">
    <property type="entry name" value="ATP-DEPENDENT DNA HELICASE SRS2"/>
    <property type="match status" value="1"/>
</dbReference>
<evidence type="ECO:0000256" key="5">
    <source>
        <dbReference type="ARBA" id="ARBA00022840"/>
    </source>
</evidence>
<keyword evidence="16" id="KW-1185">Reference proteome</keyword>
<dbReference type="PROSITE" id="PS51198">
    <property type="entry name" value="UVRD_HELICASE_ATP_BIND"/>
    <property type="match status" value="1"/>
</dbReference>
<evidence type="ECO:0000259" key="13">
    <source>
        <dbReference type="PROSITE" id="PS51198"/>
    </source>
</evidence>
<evidence type="ECO:0000256" key="7">
    <source>
        <dbReference type="ARBA" id="ARBA00023235"/>
    </source>
</evidence>
<dbReference type="GO" id="GO:0016887">
    <property type="term" value="F:ATP hydrolysis activity"/>
    <property type="evidence" value="ECO:0007669"/>
    <property type="project" value="RHEA"/>
</dbReference>
<dbReference type="GO" id="GO:0033202">
    <property type="term" value="C:DNA helicase complex"/>
    <property type="evidence" value="ECO:0007669"/>
    <property type="project" value="TreeGrafter"/>
</dbReference>
<evidence type="ECO:0000256" key="2">
    <source>
        <dbReference type="ARBA" id="ARBA00022741"/>
    </source>
</evidence>
<keyword evidence="5 10" id="KW-0067">ATP-binding</keyword>
<comment type="catalytic activity">
    <reaction evidence="9 11">
        <text>ATP + H2O = ADP + phosphate + H(+)</text>
        <dbReference type="Rhea" id="RHEA:13065"/>
        <dbReference type="ChEBI" id="CHEBI:15377"/>
        <dbReference type="ChEBI" id="CHEBI:15378"/>
        <dbReference type="ChEBI" id="CHEBI:30616"/>
        <dbReference type="ChEBI" id="CHEBI:43474"/>
        <dbReference type="ChEBI" id="CHEBI:456216"/>
        <dbReference type="EC" id="5.6.2.4"/>
    </reaction>
</comment>
<dbReference type="STRING" id="485916.Dtox_0760"/>
<protein>
    <recommendedName>
        <fullName evidence="11">ATP-dependent DNA helicase</fullName>
        <ecNumber evidence="11">5.6.2.4</ecNumber>
    </recommendedName>
</protein>
<keyword evidence="3 10" id="KW-0378">Hydrolase</keyword>
<feature type="binding site" evidence="10">
    <location>
        <begin position="36"/>
        <end position="43"/>
    </location>
    <ligand>
        <name>ATP</name>
        <dbReference type="ChEBI" id="CHEBI:30616"/>
    </ligand>
</feature>
<dbReference type="Proteomes" id="UP000002217">
    <property type="component" value="Chromosome"/>
</dbReference>
<dbReference type="FunFam" id="1.10.10.160:FF:000001">
    <property type="entry name" value="ATP-dependent DNA helicase"/>
    <property type="match status" value="1"/>
</dbReference>
<dbReference type="AlphaFoldDB" id="C8W206"/>
<comment type="catalytic activity">
    <reaction evidence="8">
        <text>Couples ATP hydrolysis with the unwinding of duplex DNA by translocating in the 3'-5' direction.</text>
        <dbReference type="EC" id="5.6.2.4"/>
    </reaction>
</comment>
<evidence type="ECO:0000256" key="6">
    <source>
        <dbReference type="ARBA" id="ARBA00023125"/>
    </source>
</evidence>
<dbReference type="CDD" id="cd18807">
    <property type="entry name" value="SF1_C_UvrD"/>
    <property type="match status" value="1"/>
</dbReference>
<dbReference type="GO" id="GO:0003677">
    <property type="term" value="F:DNA binding"/>
    <property type="evidence" value="ECO:0007669"/>
    <property type="project" value="UniProtKB-KW"/>
</dbReference>
<dbReference type="Gene3D" id="1.10.486.10">
    <property type="entry name" value="PCRA, domain 4"/>
    <property type="match status" value="1"/>
</dbReference>
<evidence type="ECO:0000256" key="12">
    <source>
        <dbReference type="SAM" id="MobiDB-lite"/>
    </source>
</evidence>
<dbReference type="RefSeq" id="WP_015756388.1">
    <property type="nucleotide sequence ID" value="NC_013216.1"/>
</dbReference>
<dbReference type="GO" id="GO:0005524">
    <property type="term" value="F:ATP binding"/>
    <property type="evidence" value="ECO:0007669"/>
    <property type="project" value="UniProtKB-UniRule"/>
</dbReference>
<keyword evidence="2 10" id="KW-0547">Nucleotide-binding</keyword>
<dbReference type="PANTHER" id="PTHR11070">
    <property type="entry name" value="UVRD / RECB / PCRA DNA HELICASE FAMILY MEMBER"/>
    <property type="match status" value="1"/>
</dbReference>
<dbReference type="GO" id="GO:0005829">
    <property type="term" value="C:cytosol"/>
    <property type="evidence" value="ECO:0007669"/>
    <property type="project" value="TreeGrafter"/>
</dbReference>
<dbReference type="InterPro" id="IPR014017">
    <property type="entry name" value="DNA_helicase_UvrD-like_C"/>
</dbReference>
<evidence type="ECO:0000256" key="4">
    <source>
        <dbReference type="ARBA" id="ARBA00022806"/>
    </source>
</evidence>
<keyword evidence="6 11" id="KW-0238">DNA-binding</keyword>
<dbReference type="InterPro" id="IPR013986">
    <property type="entry name" value="DExx_box_DNA_helicase_dom_sf"/>
</dbReference>
<dbReference type="GO" id="GO:0043138">
    <property type="term" value="F:3'-5' DNA helicase activity"/>
    <property type="evidence" value="ECO:0007669"/>
    <property type="project" value="UniProtKB-EC"/>
</dbReference>
<dbReference type="GO" id="GO:0000725">
    <property type="term" value="P:recombinational repair"/>
    <property type="evidence" value="ECO:0007669"/>
    <property type="project" value="TreeGrafter"/>
</dbReference>
<keyword evidence="7" id="KW-0413">Isomerase</keyword>
<gene>
    <name evidence="15" type="ordered locus">Dtox_0760</name>
</gene>
<comment type="similarity">
    <text evidence="1 11">Belongs to the helicase family. UvrD subfamily.</text>
</comment>
<dbReference type="CDD" id="cd17932">
    <property type="entry name" value="DEXQc_UvrD"/>
    <property type="match status" value="1"/>
</dbReference>
<dbReference type="InterPro" id="IPR000212">
    <property type="entry name" value="DNA_helicase_UvrD/REP"/>
</dbReference>
<keyword evidence="4 10" id="KW-0347">Helicase</keyword>
<dbReference type="EC" id="5.6.2.4" evidence="11"/>
<dbReference type="InterPro" id="IPR027417">
    <property type="entry name" value="P-loop_NTPase"/>
</dbReference>
<dbReference type="Gene3D" id="1.10.10.160">
    <property type="match status" value="1"/>
</dbReference>
<dbReference type="Pfam" id="PF00580">
    <property type="entry name" value="UvrD-helicase"/>
    <property type="match status" value="1"/>
</dbReference>
<proteinExistence type="inferred from homology"/>
<dbReference type="FunFam" id="1.10.486.10:FF:000003">
    <property type="entry name" value="ATP-dependent DNA helicase"/>
    <property type="match status" value="1"/>
</dbReference>
<feature type="region of interest" description="Disordered" evidence="12">
    <location>
        <begin position="659"/>
        <end position="680"/>
    </location>
</feature>
<dbReference type="GO" id="GO:0009314">
    <property type="term" value="P:response to radiation"/>
    <property type="evidence" value="ECO:0007669"/>
    <property type="project" value="UniProtKB-ARBA"/>
</dbReference>